<dbReference type="InterPro" id="IPR005119">
    <property type="entry name" value="LysR_subst-bd"/>
</dbReference>
<evidence type="ECO:0000256" key="4">
    <source>
        <dbReference type="ARBA" id="ARBA00023163"/>
    </source>
</evidence>
<proteinExistence type="inferred from homology"/>
<keyword evidence="4" id="KW-0804">Transcription</keyword>
<comment type="caution">
    <text evidence="6">The sequence shown here is derived from an EMBL/GenBank/DDBJ whole genome shotgun (WGS) entry which is preliminary data.</text>
</comment>
<accession>A0A0J8JME2</accession>
<dbReference type="SUPFAM" id="SSF46785">
    <property type="entry name" value="Winged helix' DNA-binding domain"/>
    <property type="match status" value="1"/>
</dbReference>
<evidence type="ECO:0000256" key="1">
    <source>
        <dbReference type="ARBA" id="ARBA00009437"/>
    </source>
</evidence>
<sequence length="296" mass="32876">MQIPKISLEQWATFKTVVDEGSFAKAAECLHKSQSSISYIINNLQAQLPSPVLQIQGRKAELTDTGKALYRHAKNLLDSASAIEKTAAYLATGWENEISLAIDAIVHLDPIFEKLAQFSNQYPQTRIKILETTLSATEEALLEKKADIVFTPKLPPGFLGTPIGTVDMIAVAHPDNSIFKLSNSITSEELKQFRQIVIRDNGIRRQQDAGWLGSEQRWTVTNPSTSIKAVMANIGFAFLPHSFIKNELKNGQLKQINLAQDAKRVLPIYLVTKDTDFIGPATSKLIDYLKTIKPMV</sequence>
<dbReference type="PROSITE" id="PS50931">
    <property type="entry name" value="HTH_LYSR"/>
    <property type="match status" value="1"/>
</dbReference>
<dbReference type="GO" id="GO:0003700">
    <property type="term" value="F:DNA-binding transcription factor activity"/>
    <property type="evidence" value="ECO:0007669"/>
    <property type="project" value="InterPro"/>
</dbReference>
<dbReference type="Gene3D" id="3.40.190.290">
    <property type="match status" value="1"/>
</dbReference>
<dbReference type="OrthoDB" id="6988449at2"/>
<dbReference type="InterPro" id="IPR000847">
    <property type="entry name" value="LysR_HTH_N"/>
</dbReference>
<protein>
    <recommendedName>
        <fullName evidence="5">HTH lysR-type domain-containing protein</fullName>
    </recommendedName>
</protein>
<dbReference type="Proteomes" id="UP000037600">
    <property type="component" value="Unassembled WGS sequence"/>
</dbReference>
<dbReference type="InterPro" id="IPR036388">
    <property type="entry name" value="WH-like_DNA-bd_sf"/>
</dbReference>
<organism evidence="6 7">
    <name type="scientific">Catenovulum maritimum</name>
    <dbReference type="NCBI Taxonomy" id="1513271"/>
    <lineage>
        <taxon>Bacteria</taxon>
        <taxon>Pseudomonadati</taxon>
        <taxon>Pseudomonadota</taxon>
        <taxon>Gammaproteobacteria</taxon>
        <taxon>Alteromonadales</taxon>
        <taxon>Alteromonadaceae</taxon>
        <taxon>Catenovulum</taxon>
    </lineage>
</organism>
<dbReference type="Pfam" id="PF00126">
    <property type="entry name" value="HTH_1"/>
    <property type="match status" value="1"/>
</dbReference>
<dbReference type="SUPFAM" id="SSF53850">
    <property type="entry name" value="Periplasmic binding protein-like II"/>
    <property type="match status" value="1"/>
</dbReference>
<dbReference type="Pfam" id="PF03466">
    <property type="entry name" value="LysR_substrate"/>
    <property type="match status" value="1"/>
</dbReference>
<name>A0A0J8JME2_9ALTE</name>
<dbReference type="AlphaFoldDB" id="A0A0J8JME2"/>
<dbReference type="GO" id="GO:0000976">
    <property type="term" value="F:transcription cis-regulatory region binding"/>
    <property type="evidence" value="ECO:0007669"/>
    <property type="project" value="TreeGrafter"/>
</dbReference>
<evidence type="ECO:0000259" key="5">
    <source>
        <dbReference type="PROSITE" id="PS50931"/>
    </source>
</evidence>
<comment type="similarity">
    <text evidence="1">Belongs to the LysR transcriptional regulatory family.</text>
</comment>
<evidence type="ECO:0000313" key="7">
    <source>
        <dbReference type="Proteomes" id="UP000037600"/>
    </source>
</evidence>
<dbReference type="PANTHER" id="PTHR30126:SF88">
    <property type="entry name" value="TRANSCRIPTIONAL REGULATOR-RELATED"/>
    <property type="match status" value="1"/>
</dbReference>
<evidence type="ECO:0000256" key="3">
    <source>
        <dbReference type="ARBA" id="ARBA00023125"/>
    </source>
</evidence>
<dbReference type="RefSeq" id="WP_048691144.1">
    <property type="nucleotide sequence ID" value="NZ_KQ130486.1"/>
</dbReference>
<dbReference type="InterPro" id="IPR036390">
    <property type="entry name" value="WH_DNA-bd_sf"/>
</dbReference>
<dbReference type="PANTHER" id="PTHR30126">
    <property type="entry name" value="HTH-TYPE TRANSCRIPTIONAL REGULATOR"/>
    <property type="match status" value="1"/>
</dbReference>
<dbReference type="STRING" id="1513271.XM47_07170"/>
<evidence type="ECO:0000256" key="2">
    <source>
        <dbReference type="ARBA" id="ARBA00023015"/>
    </source>
</evidence>
<feature type="domain" description="HTH lysR-type" evidence="5">
    <location>
        <begin position="6"/>
        <end position="63"/>
    </location>
</feature>
<keyword evidence="7" id="KW-1185">Reference proteome</keyword>
<evidence type="ECO:0000313" key="6">
    <source>
        <dbReference type="EMBL" id="KMT65776.1"/>
    </source>
</evidence>
<dbReference type="Gene3D" id="1.10.10.10">
    <property type="entry name" value="Winged helix-like DNA-binding domain superfamily/Winged helix DNA-binding domain"/>
    <property type="match status" value="1"/>
</dbReference>
<keyword evidence="3" id="KW-0238">DNA-binding</keyword>
<keyword evidence="2" id="KW-0805">Transcription regulation</keyword>
<gene>
    <name evidence="6" type="ORF">XM47_07170</name>
</gene>
<reference evidence="6 7" key="1">
    <citation type="submission" date="2015-04" db="EMBL/GenBank/DDBJ databases">
        <title>Draft Genome Sequence of the Novel Agar-Digesting Marine Bacterium Q1.</title>
        <authorList>
            <person name="Li Y."/>
            <person name="Li D."/>
            <person name="Chen G."/>
            <person name="Du Z."/>
        </authorList>
    </citation>
    <scope>NUCLEOTIDE SEQUENCE [LARGE SCALE GENOMIC DNA]</scope>
    <source>
        <strain evidence="6 7">Q1</strain>
    </source>
</reference>
<dbReference type="EMBL" id="LAZL01000009">
    <property type="protein sequence ID" value="KMT65776.1"/>
    <property type="molecule type" value="Genomic_DNA"/>
</dbReference>
<dbReference type="PATRIC" id="fig|1513271.3.peg.1468"/>